<gene>
    <name evidence="1" type="ORF">MRATA1EN1_LOCUS21785</name>
</gene>
<reference evidence="1" key="1">
    <citation type="submission" date="2023-04" db="EMBL/GenBank/DDBJ databases">
        <authorList>
            <consortium name="ELIXIR-Norway"/>
        </authorList>
    </citation>
    <scope>NUCLEOTIDE SEQUENCE [LARGE SCALE GENOMIC DNA]</scope>
</reference>
<proteinExistence type="predicted"/>
<organism evidence="1 2">
    <name type="scientific">Rangifer tarandus platyrhynchus</name>
    <name type="common">Svalbard reindeer</name>
    <dbReference type="NCBI Taxonomy" id="3082113"/>
    <lineage>
        <taxon>Eukaryota</taxon>
        <taxon>Metazoa</taxon>
        <taxon>Chordata</taxon>
        <taxon>Craniata</taxon>
        <taxon>Vertebrata</taxon>
        <taxon>Euteleostomi</taxon>
        <taxon>Mammalia</taxon>
        <taxon>Eutheria</taxon>
        <taxon>Laurasiatheria</taxon>
        <taxon>Artiodactyla</taxon>
        <taxon>Ruminantia</taxon>
        <taxon>Pecora</taxon>
        <taxon>Cervidae</taxon>
        <taxon>Odocoileinae</taxon>
        <taxon>Rangifer</taxon>
    </lineage>
</organism>
<keyword evidence="2" id="KW-1185">Reference proteome</keyword>
<dbReference type="Proteomes" id="UP001176941">
    <property type="component" value="Chromosome 33"/>
</dbReference>
<evidence type="ECO:0000313" key="2">
    <source>
        <dbReference type="Proteomes" id="UP001176941"/>
    </source>
</evidence>
<name>A0ABN8ZFY9_RANTA</name>
<accession>A0ABN8ZFY9</accession>
<protein>
    <submittedName>
        <fullName evidence="1">Uncharacterized protein</fullName>
    </submittedName>
</protein>
<evidence type="ECO:0000313" key="1">
    <source>
        <dbReference type="EMBL" id="CAI9172823.1"/>
    </source>
</evidence>
<sequence length="112" mass="12523">MWEDMKIAHPRVKYHKEKTCISIIHTLSVKSNGHTNQTGLNTLNNNFSSAAQSCPTVCDPMDCSTPGFPVHHQLLELAQTHVHRVSDAIQPCHSLLSPPPDFNLSQHQSIFQ</sequence>
<dbReference type="EMBL" id="OX459969">
    <property type="protein sequence ID" value="CAI9172823.1"/>
    <property type="molecule type" value="Genomic_DNA"/>
</dbReference>